<evidence type="ECO:0000313" key="10">
    <source>
        <dbReference type="EMBL" id="CAI2187377.1"/>
    </source>
</evidence>
<keyword evidence="4" id="KW-0547">Nucleotide-binding</keyword>
<dbReference type="PROSITE" id="PS50011">
    <property type="entry name" value="PROTEIN_KINASE_DOM"/>
    <property type="match status" value="1"/>
</dbReference>
<evidence type="ECO:0000256" key="3">
    <source>
        <dbReference type="ARBA" id="ARBA00022679"/>
    </source>
</evidence>
<dbReference type="AlphaFoldDB" id="A0A9W4SZI7"/>
<keyword evidence="11" id="KW-1185">Reference proteome</keyword>
<evidence type="ECO:0000313" key="11">
    <source>
        <dbReference type="Proteomes" id="UP001153678"/>
    </source>
</evidence>
<keyword evidence="2" id="KW-0723">Serine/threonine-protein kinase</keyword>
<dbReference type="GO" id="GO:0005524">
    <property type="term" value="F:ATP binding"/>
    <property type="evidence" value="ECO:0007669"/>
    <property type="project" value="UniProtKB-KW"/>
</dbReference>
<dbReference type="PANTHER" id="PTHR24356:SF1">
    <property type="entry name" value="SERINE_THREONINE-PROTEIN KINASE GREATWALL"/>
    <property type="match status" value="1"/>
</dbReference>
<evidence type="ECO:0000256" key="4">
    <source>
        <dbReference type="ARBA" id="ARBA00022741"/>
    </source>
</evidence>
<comment type="caution">
    <text evidence="10">The sequence shown here is derived from an EMBL/GenBank/DDBJ whole genome shotgun (WGS) entry which is preliminary data.</text>
</comment>
<evidence type="ECO:0000259" key="9">
    <source>
        <dbReference type="PROSITE" id="PS50011"/>
    </source>
</evidence>
<dbReference type="EC" id="2.7.11.1" evidence="1"/>
<evidence type="ECO:0000256" key="7">
    <source>
        <dbReference type="ARBA" id="ARBA00047899"/>
    </source>
</evidence>
<proteinExistence type="predicted"/>
<evidence type="ECO:0000256" key="1">
    <source>
        <dbReference type="ARBA" id="ARBA00012513"/>
    </source>
</evidence>
<dbReference type="PANTHER" id="PTHR24356">
    <property type="entry name" value="SERINE/THREONINE-PROTEIN KINASE"/>
    <property type="match status" value="1"/>
</dbReference>
<dbReference type="GO" id="GO:0004674">
    <property type="term" value="F:protein serine/threonine kinase activity"/>
    <property type="evidence" value="ECO:0007669"/>
    <property type="project" value="UniProtKB-KW"/>
</dbReference>
<dbReference type="Pfam" id="PF00069">
    <property type="entry name" value="Pkinase"/>
    <property type="match status" value="1"/>
</dbReference>
<dbReference type="OrthoDB" id="10252171at2759"/>
<organism evidence="10 11">
    <name type="scientific">Funneliformis geosporum</name>
    <dbReference type="NCBI Taxonomy" id="1117311"/>
    <lineage>
        <taxon>Eukaryota</taxon>
        <taxon>Fungi</taxon>
        <taxon>Fungi incertae sedis</taxon>
        <taxon>Mucoromycota</taxon>
        <taxon>Glomeromycotina</taxon>
        <taxon>Glomeromycetes</taxon>
        <taxon>Glomerales</taxon>
        <taxon>Glomeraceae</taxon>
        <taxon>Funneliformis</taxon>
    </lineage>
</organism>
<evidence type="ECO:0000256" key="2">
    <source>
        <dbReference type="ARBA" id="ARBA00022527"/>
    </source>
</evidence>
<protein>
    <recommendedName>
        <fullName evidence="1">non-specific serine/threonine protein kinase</fullName>
        <ecNumber evidence="1">2.7.11.1</ecNumber>
    </recommendedName>
</protein>
<dbReference type="GO" id="GO:0035556">
    <property type="term" value="P:intracellular signal transduction"/>
    <property type="evidence" value="ECO:0007669"/>
    <property type="project" value="TreeGrafter"/>
</dbReference>
<dbReference type="InterPro" id="IPR000719">
    <property type="entry name" value="Prot_kinase_dom"/>
</dbReference>
<dbReference type="SUPFAM" id="SSF56112">
    <property type="entry name" value="Protein kinase-like (PK-like)"/>
    <property type="match status" value="1"/>
</dbReference>
<dbReference type="Proteomes" id="UP001153678">
    <property type="component" value="Unassembled WGS sequence"/>
</dbReference>
<dbReference type="Gene3D" id="1.10.510.10">
    <property type="entry name" value="Transferase(Phosphotransferase) domain 1"/>
    <property type="match status" value="2"/>
</dbReference>
<reference evidence="10" key="1">
    <citation type="submission" date="2022-08" db="EMBL/GenBank/DDBJ databases">
        <authorList>
            <person name="Kallberg Y."/>
            <person name="Tangrot J."/>
            <person name="Rosling A."/>
        </authorList>
    </citation>
    <scope>NUCLEOTIDE SEQUENCE</scope>
    <source>
        <strain evidence="10">Wild A</strain>
    </source>
</reference>
<dbReference type="EMBL" id="CAMKVN010004603">
    <property type="protein sequence ID" value="CAI2187377.1"/>
    <property type="molecule type" value="Genomic_DNA"/>
</dbReference>
<dbReference type="InterPro" id="IPR011009">
    <property type="entry name" value="Kinase-like_dom_sf"/>
</dbReference>
<sequence length="346" mass="39304">MVKRSASQILESPINKEVRLSDVNVWGYLISSRGFITLDKSFYMLGNHEGLEENYIHLEGCGEIFFAGIHYDESNGAIIENLCQDGMQRKIKKWDYVALKESFILQDGTILKFKRHQDFEICGSAGSLCEVKNKCFLHKYEFVKRLGGGGFGNVHLARNIYDGQLISKSSLRMVYNAMKELQDLVAREGFHDNQLKNYYLIMDWVEHNSLSTWIQKKGHVNSEAIRSIIKCLVPNLKPENVLVNNENPLSLLFTDFGLSSKLSSNPSDARGTPLLCAPEVLLKSLQNESTDWWSLGHLIFNCYKGGYLLQPIKAGVKELLAEIDHKLLIIKEGKEPVINRMIKEGM</sequence>
<keyword evidence="3" id="KW-0808">Transferase</keyword>
<comment type="catalytic activity">
    <reaction evidence="7">
        <text>L-threonyl-[protein] + ATP = O-phospho-L-threonyl-[protein] + ADP + H(+)</text>
        <dbReference type="Rhea" id="RHEA:46608"/>
        <dbReference type="Rhea" id="RHEA-COMP:11060"/>
        <dbReference type="Rhea" id="RHEA-COMP:11605"/>
        <dbReference type="ChEBI" id="CHEBI:15378"/>
        <dbReference type="ChEBI" id="CHEBI:30013"/>
        <dbReference type="ChEBI" id="CHEBI:30616"/>
        <dbReference type="ChEBI" id="CHEBI:61977"/>
        <dbReference type="ChEBI" id="CHEBI:456216"/>
        <dbReference type="EC" id="2.7.11.1"/>
    </reaction>
</comment>
<evidence type="ECO:0000256" key="6">
    <source>
        <dbReference type="ARBA" id="ARBA00022840"/>
    </source>
</evidence>
<keyword evidence="5" id="KW-0418">Kinase</keyword>
<gene>
    <name evidence="10" type="ORF">FWILDA_LOCUS13050</name>
</gene>
<dbReference type="InterPro" id="IPR050236">
    <property type="entry name" value="Ser_Thr_kinase_AGC"/>
</dbReference>
<keyword evidence="6" id="KW-0067">ATP-binding</keyword>
<evidence type="ECO:0000256" key="5">
    <source>
        <dbReference type="ARBA" id="ARBA00022777"/>
    </source>
</evidence>
<feature type="domain" description="Protein kinase" evidence="9">
    <location>
        <begin position="140"/>
        <end position="346"/>
    </location>
</feature>
<accession>A0A9W4SZI7</accession>
<dbReference type="SMART" id="SM00220">
    <property type="entry name" value="S_TKc"/>
    <property type="match status" value="1"/>
</dbReference>
<name>A0A9W4SZI7_9GLOM</name>
<evidence type="ECO:0000256" key="8">
    <source>
        <dbReference type="ARBA" id="ARBA00048679"/>
    </source>
</evidence>
<comment type="catalytic activity">
    <reaction evidence="8">
        <text>L-seryl-[protein] + ATP = O-phospho-L-seryl-[protein] + ADP + H(+)</text>
        <dbReference type="Rhea" id="RHEA:17989"/>
        <dbReference type="Rhea" id="RHEA-COMP:9863"/>
        <dbReference type="Rhea" id="RHEA-COMP:11604"/>
        <dbReference type="ChEBI" id="CHEBI:15378"/>
        <dbReference type="ChEBI" id="CHEBI:29999"/>
        <dbReference type="ChEBI" id="CHEBI:30616"/>
        <dbReference type="ChEBI" id="CHEBI:83421"/>
        <dbReference type="ChEBI" id="CHEBI:456216"/>
        <dbReference type="EC" id="2.7.11.1"/>
    </reaction>
</comment>